<dbReference type="SUPFAM" id="SSF48726">
    <property type="entry name" value="Immunoglobulin"/>
    <property type="match status" value="1"/>
</dbReference>
<dbReference type="CDD" id="cd00063">
    <property type="entry name" value="FN3"/>
    <property type="match status" value="1"/>
</dbReference>
<feature type="compositionally biased region" description="Low complexity" evidence="1">
    <location>
        <begin position="12"/>
        <end position="24"/>
    </location>
</feature>
<keyword evidence="4" id="KW-1185">Reference proteome</keyword>
<dbReference type="Proteomes" id="UP001497623">
    <property type="component" value="Unassembled WGS sequence"/>
</dbReference>
<accession>A0AAV2S800</accession>
<dbReference type="InterPro" id="IPR036179">
    <property type="entry name" value="Ig-like_dom_sf"/>
</dbReference>
<evidence type="ECO:0000256" key="1">
    <source>
        <dbReference type="SAM" id="MobiDB-lite"/>
    </source>
</evidence>
<dbReference type="Pfam" id="PF00041">
    <property type="entry name" value="fn3"/>
    <property type="match status" value="1"/>
</dbReference>
<evidence type="ECO:0000259" key="2">
    <source>
        <dbReference type="PROSITE" id="PS50853"/>
    </source>
</evidence>
<sequence length="169" mass="18193">NTSMEVTDVPKTRSSSLRSTSTLSYTPHDQQDFGTMMCWAMNELGQQEKPCYFQIVPAGVPEGVSNCSVSLNNSAIGGSVEVECESGWGGGIRQSFTLEVHSVSSGSSLAQLQQQDEPYFTISGLTPGAEYKLLVYAENSQGRSRPSSFLLHTPTDVAERQTSANVVST</sequence>
<dbReference type="AlphaFoldDB" id="A0AAV2S800"/>
<dbReference type="InterPro" id="IPR013783">
    <property type="entry name" value="Ig-like_fold"/>
</dbReference>
<reference evidence="3 4" key="1">
    <citation type="submission" date="2024-05" db="EMBL/GenBank/DDBJ databases">
        <authorList>
            <person name="Wallberg A."/>
        </authorList>
    </citation>
    <scope>NUCLEOTIDE SEQUENCE [LARGE SCALE GENOMIC DNA]</scope>
</reference>
<feature type="non-terminal residue" evidence="3">
    <location>
        <position position="1"/>
    </location>
</feature>
<dbReference type="PANTHER" id="PTHR23278:SF19">
    <property type="entry name" value="OBSCURIN"/>
    <property type="match status" value="1"/>
</dbReference>
<name>A0AAV2S800_MEGNR</name>
<dbReference type="InterPro" id="IPR003961">
    <property type="entry name" value="FN3_dom"/>
</dbReference>
<feature type="region of interest" description="Disordered" evidence="1">
    <location>
        <begin position="1"/>
        <end position="26"/>
    </location>
</feature>
<gene>
    <name evidence="3" type="ORF">MNOR_LOCUS33408</name>
</gene>
<feature type="non-terminal residue" evidence="3">
    <location>
        <position position="169"/>
    </location>
</feature>
<dbReference type="InterPro" id="IPR036116">
    <property type="entry name" value="FN3_sf"/>
</dbReference>
<feature type="domain" description="Fibronectin type-III" evidence="2">
    <location>
        <begin position="60"/>
        <end position="158"/>
    </location>
</feature>
<protein>
    <recommendedName>
        <fullName evidence="2">Fibronectin type-III domain-containing protein</fullName>
    </recommendedName>
</protein>
<organism evidence="3 4">
    <name type="scientific">Meganyctiphanes norvegica</name>
    <name type="common">Northern krill</name>
    <name type="synonym">Thysanopoda norvegica</name>
    <dbReference type="NCBI Taxonomy" id="48144"/>
    <lineage>
        <taxon>Eukaryota</taxon>
        <taxon>Metazoa</taxon>
        <taxon>Ecdysozoa</taxon>
        <taxon>Arthropoda</taxon>
        <taxon>Crustacea</taxon>
        <taxon>Multicrustacea</taxon>
        <taxon>Malacostraca</taxon>
        <taxon>Eumalacostraca</taxon>
        <taxon>Eucarida</taxon>
        <taxon>Euphausiacea</taxon>
        <taxon>Euphausiidae</taxon>
        <taxon>Meganyctiphanes</taxon>
    </lineage>
</organism>
<proteinExistence type="predicted"/>
<dbReference type="PANTHER" id="PTHR23278">
    <property type="entry name" value="SIDESTEP PROTEIN"/>
    <property type="match status" value="1"/>
</dbReference>
<comment type="caution">
    <text evidence="3">The sequence shown here is derived from an EMBL/GenBank/DDBJ whole genome shotgun (WGS) entry which is preliminary data.</text>
</comment>
<dbReference type="SUPFAM" id="SSF49265">
    <property type="entry name" value="Fibronectin type III"/>
    <property type="match status" value="1"/>
</dbReference>
<dbReference type="Gene3D" id="2.60.40.10">
    <property type="entry name" value="Immunoglobulins"/>
    <property type="match status" value="1"/>
</dbReference>
<dbReference type="EMBL" id="CAXKWB010048066">
    <property type="protein sequence ID" value="CAL4166363.1"/>
    <property type="molecule type" value="Genomic_DNA"/>
</dbReference>
<evidence type="ECO:0000313" key="4">
    <source>
        <dbReference type="Proteomes" id="UP001497623"/>
    </source>
</evidence>
<evidence type="ECO:0000313" key="3">
    <source>
        <dbReference type="EMBL" id="CAL4166363.1"/>
    </source>
</evidence>
<dbReference type="PROSITE" id="PS50853">
    <property type="entry name" value="FN3"/>
    <property type="match status" value="1"/>
</dbReference>